<dbReference type="PROSITE" id="PS51061">
    <property type="entry name" value="R3H"/>
    <property type="match status" value="1"/>
</dbReference>
<evidence type="ECO:0008006" key="20">
    <source>
        <dbReference type="Google" id="ProtNLM"/>
    </source>
</evidence>
<evidence type="ECO:0000256" key="3">
    <source>
        <dbReference type="ARBA" id="ARBA00007913"/>
    </source>
</evidence>
<evidence type="ECO:0000259" key="17">
    <source>
        <dbReference type="PROSITE" id="PS51061"/>
    </source>
</evidence>
<dbReference type="SUPFAM" id="SSF82708">
    <property type="entry name" value="R3H domain"/>
    <property type="match status" value="1"/>
</dbReference>
<dbReference type="Pfam" id="PF01424">
    <property type="entry name" value="R3H"/>
    <property type="match status" value="1"/>
</dbReference>
<keyword evidence="4" id="KW-0963">Cytoplasm</keyword>
<dbReference type="Pfam" id="PF21138">
    <property type="entry name" value="SMUBP-2_HCS1_1B"/>
    <property type="match status" value="1"/>
</dbReference>
<reference evidence="18" key="1">
    <citation type="submission" date="2020-11" db="EMBL/GenBank/DDBJ databases">
        <authorList>
            <person name="Tran Van P."/>
        </authorList>
    </citation>
    <scope>NUCLEOTIDE SEQUENCE</scope>
</reference>
<dbReference type="GO" id="GO:0016787">
    <property type="term" value="F:hydrolase activity"/>
    <property type="evidence" value="ECO:0007669"/>
    <property type="project" value="UniProtKB-KW"/>
</dbReference>
<dbReference type="Proteomes" id="UP000728032">
    <property type="component" value="Unassembled WGS sequence"/>
</dbReference>
<evidence type="ECO:0000256" key="6">
    <source>
        <dbReference type="ARBA" id="ARBA00022741"/>
    </source>
</evidence>
<dbReference type="InterPro" id="IPR047187">
    <property type="entry name" value="SF1_C_Upf1"/>
</dbReference>
<evidence type="ECO:0000313" key="19">
    <source>
        <dbReference type="Proteomes" id="UP000728032"/>
    </source>
</evidence>
<dbReference type="GO" id="GO:0005524">
    <property type="term" value="F:ATP binding"/>
    <property type="evidence" value="ECO:0007669"/>
    <property type="project" value="UniProtKB-KW"/>
</dbReference>
<dbReference type="InterPro" id="IPR048761">
    <property type="entry name" value="SMUBP-2_HCS1_1B"/>
</dbReference>
<keyword evidence="10" id="KW-0862">Zinc</keyword>
<dbReference type="NCBIfam" id="TIGR00376">
    <property type="entry name" value="IGHMBP2 family helicase"/>
    <property type="match status" value="1"/>
</dbReference>
<dbReference type="InterPro" id="IPR004483">
    <property type="entry name" value="SMUBP-2/Hcs1-like"/>
</dbReference>
<evidence type="ECO:0000256" key="11">
    <source>
        <dbReference type="ARBA" id="ARBA00022840"/>
    </source>
</evidence>
<dbReference type="Gene3D" id="3.40.50.300">
    <property type="entry name" value="P-loop containing nucleotide triphosphate hydrolases"/>
    <property type="match status" value="2"/>
</dbReference>
<keyword evidence="11" id="KW-0067">ATP-binding</keyword>
<feature type="region of interest" description="Disordered" evidence="15">
    <location>
        <begin position="783"/>
        <end position="810"/>
    </location>
</feature>
<dbReference type="SMART" id="SM00393">
    <property type="entry name" value="R3H"/>
    <property type="match status" value="1"/>
</dbReference>
<evidence type="ECO:0000256" key="7">
    <source>
        <dbReference type="ARBA" id="ARBA00022771"/>
    </source>
</evidence>
<organism evidence="18">
    <name type="scientific">Oppiella nova</name>
    <dbReference type="NCBI Taxonomy" id="334625"/>
    <lineage>
        <taxon>Eukaryota</taxon>
        <taxon>Metazoa</taxon>
        <taxon>Ecdysozoa</taxon>
        <taxon>Arthropoda</taxon>
        <taxon>Chelicerata</taxon>
        <taxon>Arachnida</taxon>
        <taxon>Acari</taxon>
        <taxon>Acariformes</taxon>
        <taxon>Sarcoptiformes</taxon>
        <taxon>Oribatida</taxon>
        <taxon>Brachypylina</taxon>
        <taxon>Oppioidea</taxon>
        <taxon>Oppiidae</taxon>
        <taxon>Oppiella</taxon>
    </lineage>
</organism>
<dbReference type="Gene3D" id="2.40.30.270">
    <property type="match status" value="1"/>
</dbReference>
<dbReference type="GO" id="GO:0005694">
    <property type="term" value="C:chromosome"/>
    <property type="evidence" value="ECO:0007669"/>
    <property type="project" value="UniProtKB-ARBA"/>
</dbReference>
<keyword evidence="5" id="KW-0479">Metal-binding</keyword>
<dbReference type="CDD" id="cd18808">
    <property type="entry name" value="SF1_C_Upf1"/>
    <property type="match status" value="1"/>
</dbReference>
<proteinExistence type="inferred from homology"/>
<comment type="similarity">
    <text evidence="3">Belongs to the DNA2/NAM7 helicase family.</text>
</comment>
<dbReference type="GO" id="GO:0003723">
    <property type="term" value="F:RNA binding"/>
    <property type="evidence" value="ECO:0007669"/>
    <property type="project" value="UniProtKB-KW"/>
</dbReference>
<dbReference type="InterPro" id="IPR035896">
    <property type="entry name" value="AN1-like_Znf"/>
</dbReference>
<dbReference type="PANTHER" id="PTHR43788">
    <property type="entry name" value="DNA2/NAM7 HELICASE FAMILY MEMBER"/>
    <property type="match status" value="1"/>
</dbReference>
<evidence type="ECO:0000256" key="5">
    <source>
        <dbReference type="ARBA" id="ARBA00022723"/>
    </source>
</evidence>
<protein>
    <recommendedName>
        <fullName evidence="20">DNA-binding protein SMUBP-2</fullName>
    </recommendedName>
</protein>
<evidence type="ECO:0000256" key="13">
    <source>
        <dbReference type="ARBA" id="ARBA00023242"/>
    </source>
</evidence>
<dbReference type="SUPFAM" id="SSF118310">
    <property type="entry name" value="AN1-like Zinc finger"/>
    <property type="match status" value="1"/>
</dbReference>
<feature type="region of interest" description="Disordered" evidence="15">
    <location>
        <begin position="896"/>
        <end position="938"/>
    </location>
</feature>
<dbReference type="CDD" id="cd18044">
    <property type="entry name" value="DEXXQc_SMUBP2"/>
    <property type="match status" value="1"/>
</dbReference>
<keyword evidence="7 14" id="KW-0863">Zinc-finger</keyword>
<dbReference type="SUPFAM" id="SSF52540">
    <property type="entry name" value="P-loop containing nucleoside triphosphate hydrolases"/>
    <property type="match status" value="1"/>
</dbReference>
<accession>A0A7R9QDW0</accession>
<evidence type="ECO:0000259" key="16">
    <source>
        <dbReference type="PROSITE" id="PS51039"/>
    </source>
</evidence>
<dbReference type="GO" id="GO:0003677">
    <property type="term" value="F:DNA binding"/>
    <property type="evidence" value="ECO:0007669"/>
    <property type="project" value="InterPro"/>
</dbReference>
<feature type="compositionally biased region" description="Basic and acidic residues" evidence="15">
    <location>
        <begin position="906"/>
        <end position="920"/>
    </location>
</feature>
<dbReference type="Gene3D" id="3.30.1370.50">
    <property type="entry name" value="R3H-like domain"/>
    <property type="match status" value="1"/>
</dbReference>
<dbReference type="InterPro" id="IPR050534">
    <property type="entry name" value="Coronavir_polyprotein_1ab"/>
</dbReference>
<dbReference type="InterPro" id="IPR000058">
    <property type="entry name" value="Znf_AN1"/>
</dbReference>
<keyword evidence="13" id="KW-0539">Nucleus</keyword>
<keyword evidence="19" id="KW-1185">Reference proteome</keyword>
<dbReference type="Pfam" id="PF13087">
    <property type="entry name" value="AAA_12"/>
    <property type="match status" value="1"/>
</dbReference>
<evidence type="ECO:0000256" key="1">
    <source>
        <dbReference type="ARBA" id="ARBA00004123"/>
    </source>
</evidence>
<dbReference type="GO" id="GO:0005737">
    <property type="term" value="C:cytoplasm"/>
    <property type="evidence" value="ECO:0007669"/>
    <property type="project" value="UniProtKB-SubCell"/>
</dbReference>
<comment type="subcellular location">
    <subcellularLocation>
        <location evidence="2">Cytoplasm</location>
    </subcellularLocation>
    <subcellularLocation>
        <location evidence="1">Nucleus</location>
    </subcellularLocation>
</comment>
<evidence type="ECO:0000256" key="8">
    <source>
        <dbReference type="ARBA" id="ARBA00022801"/>
    </source>
</evidence>
<dbReference type="OrthoDB" id="6513042at2759"/>
<dbReference type="InterPro" id="IPR036867">
    <property type="entry name" value="R3H_dom_sf"/>
</dbReference>
<dbReference type="GO" id="GO:0005634">
    <property type="term" value="C:nucleus"/>
    <property type="evidence" value="ECO:0007669"/>
    <property type="project" value="UniProtKB-SubCell"/>
</dbReference>
<evidence type="ECO:0000256" key="12">
    <source>
        <dbReference type="ARBA" id="ARBA00022884"/>
    </source>
</evidence>
<dbReference type="SMART" id="SM00154">
    <property type="entry name" value="ZnF_AN1"/>
    <property type="match status" value="1"/>
</dbReference>
<dbReference type="FunFam" id="3.30.1370.50:FF:000002">
    <property type="entry name" value="Immunoglobulin mu DNA-binding protein 2"/>
    <property type="match status" value="1"/>
</dbReference>
<sequence>MVNQSVDGFVLKHLKLIDLEHEEEIHQNKSYQQKLSLPELQNRGICLMKLCKQSMRTGLYGRTIITFAPKWSTQELAPNAISSGDIVGVTAGHESLVLVSGVILRVESKGIDVAFDEDIGVIDNYEDNQRFNLIKLSNDVTHRRLKHALNGLKKYSLSHRLIEVLFGETQITQKATEGETKITYFNHNLNHSQKKAIELALNQREVALIHGPPGTGKTTVLIEFIMQCVTNYGLRVLATGPSNVSVDNLVEKLAQQGMGDQIVRLGHPGRSISHLHSYSLDAAIGRSDDYTIVSDMRAEIQQMVTKRNTPFSEIKSLRKELKVREKRCLKQILNESKVVLTTLTTGSPEGYLKLLLDSDGYYPFDVVVIDECSQAIEASAWVVLNCAHKCVLAGDHCQLPPTILSEKAAKDGLEVSLMERLSKEFEDKQIVQMLDIQYRMNELIMNWSSQEFYSNKLIAHESVKNHSLNDIINESNIAPLVLIDTAGCDMNELDLEDEESKGNESEADIVSIYVRTLLNKGFSESSIGIISPYNLQVQLIRDRLKDHSNIEIKSVDGFQGREKEIIVLSFVRSNDRKDVGFLSERRRINVAVTRAKRHVALICDSDTVSNDSTIESLIDHFHQNGDIISAHEFKQEMQSMTQTERPLNLRFKTKEVTNKNQRKSEKADPKTKQIFKKREQKTEQELVDLGKESEFEKMILHFIADNDSDVFEFSPQLTSFERLLVHKISESLDLIHESVGEGQDRHIVIKKKTKNVNSNDTQIPVAVCEQESQIIKNEDNCGERKSIAKSKPQTNVESVKQKTTKSETKTKKMAKDLTTKINAIDNEDIDALIAEVKKADNTCHYSRCKTGISVLGQKCQFCGHNFCMSHSMPEIHGCGERIREYLRSNARKEGKLSAGSGVTVKKPLDSHKRNYLEKKLNNKLNDLSNERRAKKGEK</sequence>
<keyword evidence="8" id="KW-0378">Hydrolase</keyword>
<feature type="domain" description="AN1-type" evidence="16">
    <location>
        <begin position="837"/>
        <end position="886"/>
    </location>
</feature>
<dbReference type="InterPro" id="IPR041677">
    <property type="entry name" value="DNA2/NAM7_AAA_11"/>
</dbReference>
<evidence type="ECO:0000256" key="10">
    <source>
        <dbReference type="ARBA" id="ARBA00022833"/>
    </source>
</evidence>
<dbReference type="Pfam" id="PF13086">
    <property type="entry name" value="AAA_11"/>
    <property type="match status" value="1"/>
</dbReference>
<dbReference type="InterPro" id="IPR027417">
    <property type="entry name" value="P-loop_NTPase"/>
</dbReference>
<keyword evidence="9" id="KW-0347">Helicase</keyword>
<evidence type="ECO:0000256" key="4">
    <source>
        <dbReference type="ARBA" id="ARBA00022490"/>
    </source>
</evidence>
<dbReference type="Gene3D" id="4.10.1110.10">
    <property type="entry name" value="AN1-like Zinc finger"/>
    <property type="match status" value="1"/>
</dbReference>
<feature type="compositionally biased region" description="Basic and acidic residues" evidence="15">
    <location>
        <begin position="928"/>
        <end position="938"/>
    </location>
</feature>
<dbReference type="EMBL" id="CAJPVJ010000644">
    <property type="protein sequence ID" value="CAG2163061.1"/>
    <property type="molecule type" value="Genomic_DNA"/>
</dbReference>
<dbReference type="AlphaFoldDB" id="A0A7R9QDW0"/>
<evidence type="ECO:0000256" key="9">
    <source>
        <dbReference type="ARBA" id="ARBA00022806"/>
    </source>
</evidence>
<evidence type="ECO:0000256" key="2">
    <source>
        <dbReference type="ARBA" id="ARBA00004496"/>
    </source>
</evidence>
<keyword evidence="12" id="KW-0694">RNA-binding</keyword>
<name>A0A7R9QDW0_9ACAR</name>
<dbReference type="Pfam" id="PF01428">
    <property type="entry name" value="zf-AN1"/>
    <property type="match status" value="1"/>
</dbReference>
<dbReference type="InterPro" id="IPR001374">
    <property type="entry name" value="R3H_dom"/>
</dbReference>
<evidence type="ECO:0000256" key="15">
    <source>
        <dbReference type="SAM" id="MobiDB-lite"/>
    </source>
</evidence>
<evidence type="ECO:0000256" key="14">
    <source>
        <dbReference type="PROSITE-ProRule" id="PRU00449"/>
    </source>
</evidence>
<evidence type="ECO:0000313" key="18">
    <source>
        <dbReference type="EMBL" id="CAD7640597.1"/>
    </source>
</evidence>
<dbReference type="FunFam" id="3.40.50.300:FF:000326">
    <property type="entry name" value="P-loop containing nucleoside triphosphate hydrolase"/>
    <property type="match status" value="1"/>
</dbReference>
<dbReference type="EMBL" id="OC915469">
    <property type="protein sequence ID" value="CAD7640597.1"/>
    <property type="molecule type" value="Genomic_DNA"/>
</dbReference>
<dbReference type="PROSITE" id="PS51039">
    <property type="entry name" value="ZF_AN1"/>
    <property type="match status" value="1"/>
</dbReference>
<dbReference type="GO" id="GO:0008270">
    <property type="term" value="F:zinc ion binding"/>
    <property type="evidence" value="ECO:0007669"/>
    <property type="project" value="UniProtKB-KW"/>
</dbReference>
<keyword evidence="6" id="KW-0547">Nucleotide-binding</keyword>
<dbReference type="InterPro" id="IPR041679">
    <property type="entry name" value="DNA2/NAM7-like_C"/>
</dbReference>
<dbReference type="PANTHER" id="PTHR43788:SF8">
    <property type="entry name" value="DNA-BINDING PROTEIN SMUBP-2"/>
    <property type="match status" value="1"/>
</dbReference>
<dbReference type="GO" id="GO:0043139">
    <property type="term" value="F:5'-3' DNA helicase activity"/>
    <property type="evidence" value="ECO:0007669"/>
    <property type="project" value="TreeGrafter"/>
</dbReference>
<feature type="domain" description="R3H" evidence="17">
    <location>
        <begin position="689"/>
        <end position="753"/>
    </location>
</feature>
<gene>
    <name evidence="18" type="ORF">ONB1V03_LOCUS2645</name>
</gene>